<organism evidence="10">
    <name type="scientific">hydrothermal vent metagenome</name>
    <dbReference type="NCBI Taxonomy" id="652676"/>
    <lineage>
        <taxon>unclassified sequences</taxon>
        <taxon>metagenomes</taxon>
        <taxon>ecological metagenomes</taxon>
    </lineage>
</organism>
<evidence type="ECO:0000259" key="9">
    <source>
        <dbReference type="PROSITE" id="PS50928"/>
    </source>
</evidence>
<keyword evidence="5 8" id="KW-0812">Transmembrane</keyword>
<feature type="transmembrane region" description="Helical" evidence="8">
    <location>
        <begin position="157"/>
        <end position="179"/>
    </location>
</feature>
<dbReference type="CDD" id="cd06261">
    <property type="entry name" value="TM_PBP2"/>
    <property type="match status" value="2"/>
</dbReference>
<dbReference type="InterPro" id="IPR000515">
    <property type="entry name" value="MetI-like"/>
</dbReference>
<feature type="transmembrane region" description="Helical" evidence="8">
    <location>
        <begin position="530"/>
        <end position="554"/>
    </location>
</feature>
<feature type="transmembrane region" description="Helical" evidence="8">
    <location>
        <begin position="111"/>
        <end position="136"/>
    </location>
</feature>
<feature type="non-terminal residue" evidence="10">
    <location>
        <position position="1"/>
    </location>
</feature>
<gene>
    <name evidence="10" type="ORF">MNBD_CHLOROFLEXI01-358</name>
</gene>
<dbReference type="GO" id="GO:0005886">
    <property type="term" value="C:plasma membrane"/>
    <property type="evidence" value="ECO:0007669"/>
    <property type="project" value="UniProtKB-SubCell"/>
</dbReference>
<dbReference type="InterPro" id="IPR035906">
    <property type="entry name" value="MetI-like_sf"/>
</dbReference>
<evidence type="ECO:0000256" key="6">
    <source>
        <dbReference type="ARBA" id="ARBA00022989"/>
    </source>
</evidence>
<protein>
    <submittedName>
        <fullName evidence="10">Ferric iron ABC transporter, permease protein</fullName>
    </submittedName>
</protein>
<feature type="domain" description="ABC transmembrane type-1" evidence="9">
    <location>
        <begin position="76"/>
        <end position="277"/>
    </location>
</feature>
<evidence type="ECO:0000256" key="7">
    <source>
        <dbReference type="ARBA" id="ARBA00023136"/>
    </source>
</evidence>
<keyword evidence="3" id="KW-1003">Cell membrane</keyword>
<feature type="transmembrane region" description="Helical" evidence="8">
    <location>
        <begin position="30"/>
        <end position="54"/>
    </location>
</feature>
<dbReference type="EMBL" id="UOEU01001055">
    <property type="protein sequence ID" value="VAW43287.1"/>
    <property type="molecule type" value="Genomic_DNA"/>
</dbReference>
<dbReference type="PROSITE" id="PS50928">
    <property type="entry name" value="ABC_TM1"/>
    <property type="match status" value="2"/>
</dbReference>
<reference evidence="10" key="1">
    <citation type="submission" date="2018-06" db="EMBL/GenBank/DDBJ databases">
        <authorList>
            <person name="Zhirakovskaya E."/>
        </authorList>
    </citation>
    <scope>NUCLEOTIDE SEQUENCE</scope>
</reference>
<keyword evidence="2" id="KW-0813">Transport</keyword>
<keyword evidence="4" id="KW-0997">Cell inner membrane</keyword>
<feature type="transmembrane region" description="Helical" evidence="8">
    <location>
        <begin position="307"/>
        <end position="333"/>
    </location>
</feature>
<evidence type="ECO:0000256" key="3">
    <source>
        <dbReference type="ARBA" id="ARBA00022475"/>
    </source>
</evidence>
<sequence>VTNLGHVRTWPKIKFELDQRWLPQRHGSPFQWLLIGSAGLVAALILLVPAYLLLRVGTGWAGAWQTLAQPRTLQILGNTLGLALSVTAAATLLAVPLAWLTTCTDLPGKRFWAVLVALPLVVPSYVAAYLFASILTPKGLLQQLLQPIFGIERLPNFYGFPGAFLVLTLVSYPFIFLTVRSALKRMDPALVEAARSLGLSPVQAFWRVTLPYLRPSISAGGLLVMLYTLRDFGAVTMLQYSTFTRIIYNRYMGYKLDMAAAMALVLVLVTAVILYLEQRSRGKAHYARVSVGVARAQKPMKLGAWRWLAFAFAGLISFWALILPSLGLAYWFWRGLNQDWAVKSLTAAQSNVGSLLSLLEPAWHSLSASLLGAGLAMLLALPIAILIVRRPGRLSRLLERISYASFALPGIVVALAYVYFGTNYAQSLYQTLPMLLIVYVILFIPQAVGAQRSSLLQVSGNLEEAAQSLGKRPFAIFRQITLPLVRPGMLAGGTLVFLTTMKELPATLILSPLGFNTLSADIWSNIGEAFFARAAAPTLLLLLLSSIPLAWMTLREK</sequence>
<dbReference type="AlphaFoldDB" id="A0A3B0VXX0"/>
<dbReference type="PANTHER" id="PTHR43357">
    <property type="entry name" value="INNER MEMBRANE ABC TRANSPORTER PERMEASE PROTEIN YDCV"/>
    <property type="match status" value="1"/>
</dbReference>
<feature type="transmembrane region" description="Helical" evidence="8">
    <location>
        <begin position="432"/>
        <end position="450"/>
    </location>
</feature>
<feature type="transmembrane region" description="Helical" evidence="8">
    <location>
        <begin position="366"/>
        <end position="388"/>
    </location>
</feature>
<dbReference type="GO" id="GO:0055085">
    <property type="term" value="P:transmembrane transport"/>
    <property type="evidence" value="ECO:0007669"/>
    <property type="project" value="InterPro"/>
</dbReference>
<accession>A0A3B0VXX0</accession>
<evidence type="ECO:0000256" key="8">
    <source>
        <dbReference type="SAM" id="Phobius"/>
    </source>
</evidence>
<feature type="transmembrane region" description="Helical" evidence="8">
    <location>
        <begin position="400"/>
        <end position="420"/>
    </location>
</feature>
<feature type="domain" description="ABC transmembrane type-1" evidence="9">
    <location>
        <begin position="362"/>
        <end position="552"/>
    </location>
</feature>
<keyword evidence="7 8" id="KW-0472">Membrane</keyword>
<dbReference type="Gene3D" id="1.10.3720.10">
    <property type="entry name" value="MetI-like"/>
    <property type="match status" value="2"/>
</dbReference>
<proteinExistence type="predicted"/>
<evidence type="ECO:0000256" key="5">
    <source>
        <dbReference type="ARBA" id="ARBA00022692"/>
    </source>
</evidence>
<evidence type="ECO:0000256" key="2">
    <source>
        <dbReference type="ARBA" id="ARBA00022448"/>
    </source>
</evidence>
<comment type="subcellular location">
    <subcellularLocation>
        <location evidence="1">Cell inner membrane</location>
        <topology evidence="1">Multi-pass membrane protein</topology>
    </subcellularLocation>
</comment>
<feature type="transmembrane region" description="Helical" evidence="8">
    <location>
        <begin position="488"/>
        <end position="510"/>
    </location>
</feature>
<feature type="transmembrane region" description="Helical" evidence="8">
    <location>
        <begin position="258"/>
        <end position="276"/>
    </location>
</feature>
<evidence type="ECO:0000256" key="1">
    <source>
        <dbReference type="ARBA" id="ARBA00004429"/>
    </source>
</evidence>
<name>A0A3B0VXX0_9ZZZZ</name>
<feature type="transmembrane region" description="Helical" evidence="8">
    <location>
        <begin position="75"/>
        <end position="99"/>
    </location>
</feature>
<dbReference type="PANTHER" id="PTHR43357:SF3">
    <property type="entry name" value="FE(3+)-TRANSPORT SYSTEM PERMEASE PROTEIN FBPB 2"/>
    <property type="match status" value="1"/>
</dbReference>
<dbReference type="Pfam" id="PF00528">
    <property type="entry name" value="BPD_transp_1"/>
    <property type="match status" value="2"/>
</dbReference>
<evidence type="ECO:0000256" key="4">
    <source>
        <dbReference type="ARBA" id="ARBA00022519"/>
    </source>
</evidence>
<evidence type="ECO:0000313" key="10">
    <source>
        <dbReference type="EMBL" id="VAW43287.1"/>
    </source>
</evidence>
<dbReference type="SUPFAM" id="SSF161098">
    <property type="entry name" value="MetI-like"/>
    <property type="match status" value="2"/>
</dbReference>
<keyword evidence="6 8" id="KW-1133">Transmembrane helix</keyword>